<dbReference type="EMBL" id="VKKZ01000024">
    <property type="protein sequence ID" value="KAA6431155.1"/>
    <property type="molecule type" value="Genomic_DNA"/>
</dbReference>
<organism evidence="3 4">
    <name type="scientific">Rufibacter glacialis</name>
    <dbReference type="NCBI Taxonomy" id="1259555"/>
    <lineage>
        <taxon>Bacteria</taxon>
        <taxon>Pseudomonadati</taxon>
        <taxon>Bacteroidota</taxon>
        <taxon>Cytophagia</taxon>
        <taxon>Cytophagales</taxon>
        <taxon>Hymenobacteraceae</taxon>
        <taxon>Rufibacter</taxon>
    </lineage>
</organism>
<evidence type="ECO:0000256" key="1">
    <source>
        <dbReference type="SAM" id="SignalP"/>
    </source>
</evidence>
<feature type="chain" id="PRO_5024422050" evidence="1">
    <location>
        <begin position="26"/>
        <end position="232"/>
    </location>
</feature>
<dbReference type="InterPro" id="IPR025665">
    <property type="entry name" value="Beta-barrel_OMP_2"/>
</dbReference>
<evidence type="ECO:0000259" key="2">
    <source>
        <dbReference type="Pfam" id="PF13568"/>
    </source>
</evidence>
<reference evidence="3 4" key="1">
    <citation type="submission" date="2019-07" db="EMBL/GenBank/DDBJ databases">
        <authorList>
            <person name="Qu J.-H."/>
        </authorList>
    </citation>
    <scope>NUCLEOTIDE SEQUENCE [LARGE SCALE GENOMIC DNA]</scope>
    <source>
        <strain evidence="3 4">MDT1-10-3</strain>
    </source>
</reference>
<protein>
    <submittedName>
        <fullName evidence="3">PorT family protein</fullName>
    </submittedName>
</protein>
<dbReference type="SUPFAM" id="SSF56925">
    <property type="entry name" value="OMPA-like"/>
    <property type="match status" value="1"/>
</dbReference>
<sequence>MKMIRFTPLVLVLAALLFCSQKATAQIEIGVKVSPSINSTRTIAKDQYNFKNKGADAGFGMGIIADYFFGANYAFSSGLIYNGKGGEVAYDYTIPTAGGTGTTQMKGSDDISLQYLEIPVSLKLFTNEVAPDTRLYFQAGGSLNTMLAAKVNDKKVDSEGDKFTKRFNTFEVGAVLGAGAEWALGESTKLFGGLSYHRGLTDVDDDHYSGIFNDNKVELKSSSFALDFGIKF</sequence>
<dbReference type="InterPro" id="IPR011250">
    <property type="entry name" value="OMP/PagP_B-barrel"/>
</dbReference>
<name>A0A5M8Q5J2_9BACT</name>
<proteinExistence type="predicted"/>
<feature type="signal peptide" evidence="1">
    <location>
        <begin position="1"/>
        <end position="25"/>
    </location>
</feature>
<feature type="domain" description="Outer membrane protein beta-barrel" evidence="2">
    <location>
        <begin position="20"/>
        <end position="204"/>
    </location>
</feature>
<dbReference type="AlphaFoldDB" id="A0A5M8Q5J2"/>
<accession>A0A5M8Q5J2</accession>
<reference evidence="3 4" key="2">
    <citation type="submission" date="2019-09" db="EMBL/GenBank/DDBJ databases">
        <title>A bacterium isolated from glacier soil.</title>
        <authorList>
            <person name="Liu Q."/>
        </authorList>
    </citation>
    <scope>NUCLEOTIDE SEQUENCE [LARGE SCALE GENOMIC DNA]</scope>
    <source>
        <strain evidence="3 4">MDT1-10-3</strain>
    </source>
</reference>
<dbReference type="Pfam" id="PF13568">
    <property type="entry name" value="OMP_b-brl_2"/>
    <property type="match status" value="1"/>
</dbReference>
<gene>
    <name evidence="3" type="ORF">FOE74_18860</name>
</gene>
<evidence type="ECO:0000313" key="4">
    <source>
        <dbReference type="Proteomes" id="UP000323866"/>
    </source>
</evidence>
<dbReference type="Gene3D" id="2.40.160.20">
    <property type="match status" value="1"/>
</dbReference>
<comment type="caution">
    <text evidence="3">The sequence shown here is derived from an EMBL/GenBank/DDBJ whole genome shotgun (WGS) entry which is preliminary data.</text>
</comment>
<dbReference type="RefSeq" id="WP_149100182.1">
    <property type="nucleotide sequence ID" value="NZ_JBGOGF010000007.1"/>
</dbReference>
<dbReference type="OrthoDB" id="978236at2"/>
<keyword evidence="1" id="KW-0732">Signal</keyword>
<dbReference type="Proteomes" id="UP000323866">
    <property type="component" value="Unassembled WGS sequence"/>
</dbReference>
<evidence type="ECO:0000313" key="3">
    <source>
        <dbReference type="EMBL" id="KAA6431155.1"/>
    </source>
</evidence>